<evidence type="ECO:0000259" key="6">
    <source>
        <dbReference type="PROSITE" id="PS50931"/>
    </source>
</evidence>
<dbReference type="InterPro" id="IPR036388">
    <property type="entry name" value="WH-like_DNA-bd_sf"/>
</dbReference>
<dbReference type="PRINTS" id="PR00039">
    <property type="entry name" value="HTHLYSR"/>
</dbReference>
<evidence type="ECO:0000313" key="8">
    <source>
        <dbReference type="Proteomes" id="UP001157125"/>
    </source>
</evidence>
<evidence type="ECO:0000256" key="3">
    <source>
        <dbReference type="ARBA" id="ARBA00023125"/>
    </source>
</evidence>
<dbReference type="InterPro" id="IPR050176">
    <property type="entry name" value="LTTR"/>
</dbReference>
<dbReference type="NCBIfam" id="NF009888">
    <property type="entry name" value="PRK13348.1"/>
    <property type="match status" value="1"/>
</dbReference>
<keyword evidence="8" id="KW-1185">Reference proteome</keyword>
<dbReference type="Proteomes" id="UP001157125">
    <property type="component" value="Unassembled WGS sequence"/>
</dbReference>
<comment type="caution">
    <text evidence="7">The sequence shown here is derived from an EMBL/GenBank/DDBJ whole genome shotgun (WGS) entry which is preliminary data.</text>
</comment>
<dbReference type="InterPro" id="IPR005119">
    <property type="entry name" value="LysR_subst-bd"/>
</dbReference>
<sequence>MKVPVDLAHTLAVAVEEGTLDAAARRLHLTQSAVSQRLATLERLTGQVLLVRSRPVRATAAGEQVVRYARQVAHLDADLAGRIGVEAGHPTVALAVNADSLATWILPALATVATRHGVLLDLHREDEGHTTALLADGTVTAAVTTVAAPVPGCTVTALGRLRYRAVAAPEFAARWFPDGATAEALRAAPVLDFDRRDTLQSRYLDGRGIEPSAPPRHYVPSSTEFARAIALGLGWAMLPDAQRQGLDLVDLGGEPVAVTLYWQQWRTHSATLADIAAEVAAAARTALEPAT</sequence>
<dbReference type="SUPFAM" id="SSF53850">
    <property type="entry name" value="Periplasmic binding protein-like II"/>
    <property type="match status" value="1"/>
</dbReference>
<name>A0ABQ6IEI1_9MICO</name>
<dbReference type="PANTHER" id="PTHR30579">
    <property type="entry name" value="TRANSCRIPTIONAL REGULATOR"/>
    <property type="match status" value="1"/>
</dbReference>
<dbReference type="InterPro" id="IPR000847">
    <property type="entry name" value="LysR_HTH_N"/>
</dbReference>
<evidence type="ECO:0000313" key="7">
    <source>
        <dbReference type="EMBL" id="GMA36279.1"/>
    </source>
</evidence>
<dbReference type="NCBIfam" id="NF002964">
    <property type="entry name" value="PRK03635.1"/>
    <property type="match status" value="1"/>
</dbReference>
<organism evidence="7 8">
    <name type="scientific">Demequina litorisediminis</name>
    <dbReference type="NCBI Taxonomy" id="1849022"/>
    <lineage>
        <taxon>Bacteria</taxon>
        <taxon>Bacillati</taxon>
        <taxon>Actinomycetota</taxon>
        <taxon>Actinomycetes</taxon>
        <taxon>Micrococcales</taxon>
        <taxon>Demequinaceae</taxon>
        <taxon>Demequina</taxon>
    </lineage>
</organism>
<gene>
    <name evidence="7" type="ORF">GCM10025876_24830</name>
</gene>
<dbReference type="InterPro" id="IPR036390">
    <property type="entry name" value="WH_DNA-bd_sf"/>
</dbReference>
<keyword evidence="5" id="KW-0804">Transcription</keyword>
<keyword evidence="2" id="KW-0805">Transcription regulation</keyword>
<evidence type="ECO:0000256" key="5">
    <source>
        <dbReference type="ARBA" id="ARBA00023163"/>
    </source>
</evidence>
<dbReference type="RefSeq" id="WP_284328484.1">
    <property type="nucleotide sequence ID" value="NZ_BSUN01000001.1"/>
</dbReference>
<evidence type="ECO:0000256" key="1">
    <source>
        <dbReference type="ARBA" id="ARBA00009437"/>
    </source>
</evidence>
<dbReference type="Pfam" id="PF03466">
    <property type="entry name" value="LysR_substrate"/>
    <property type="match status" value="1"/>
</dbReference>
<dbReference type="NCBIfam" id="TIGR03298">
    <property type="entry name" value="argP"/>
    <property type="match status" value="1"/>
</dbReference>
<dbReference type="EMBL" id="BSUN01000001">
    <property type="protein sequence ID" value="GMA36279.1"/>
    <property type="molecule type" value="Genomic_DNA"/>
</dbReference>
<evidence type="ECO:0000256" key="4">
    <source>
        <dbReference type="ARBA" id="ARBA00023159"/>
    </source>
</evidence>
<evidence type="ECO:0000256" key="2">
    <source>
        <dbReference type="ARBA" id="ARBA00023015"/>
    </source>
</evidence>
<dbReference type="Pfam" id="PF00126">
    <property type="entry name" value="HTH_1"/>
    <property type="match status" value="1"/>
</dbReference>
<dbReference type="PANTHER" id="PTHR30579:SF2">
    <property type="entry name" value="HTH-TYPE TRANSCRIPTIONAL REGULATOR ARGP"/>
    <property type="match status" value="1"/>
</dbReference>
<accession>A0ABQ6IEI1</accession>
<dbReference type="Gene3D" id="3.40.190.290">
    <property type="match status" value="1"/>
</dbReference>
<dbReference type="InterPro" id="IPR017685">
    <property type="entry name" value="ArgP"/>
</dbReference>
<keyword evidence="4" id="KW-0010">Activator</keyword>
<reference evidence="8" key="1">
    <citation type="journal article" date="2019" name="Int. J. Syst. Evol. Microbiol.">
        <title>The Global Catalogue of Microorganisms (GCM) 10K type strain sequencing project: providing services to taxonomists for standard genome sequencing and annotation.</title>
        <authorList>
            <consortium name="The Broad Institute Genomics Platform"/>
            <consortium name="The Broad Institute Genome Sequencing Center for Infectious Disease"/>
            <person name="Wu L."/>
            <person name="Ma J."/>
        </authorList>
    </citation>
    <scope>NUCLEOTIDE SEQUENCE [LARGE SCALE GENOMIC DNA]</scope>
    <source>
        <strain evidence="8">NBRC 112299</strain>
    </source>
</reference>
<feature type="domain" description="HTH lysR-type" evidence="6">
    <location>
        <begin position="3"/>
        <end position="59"/>
    </location>
</feature>
<proteinExistence type="inferred from homology"/>
<comment type="similarity">
    <text evidence="1">Belongs to the LysR transcriptional regulatory family.</text>
</comment>
<dbReference type="Gene3D" id="1.10.10.10">
    <property type="entry name" value="Winged helix-like DNA-binding domain superfamily/Winged helix DNA-binding domain"/>
    <property type="match status" value="1"/>
</dbReference>
<dbReference type="PROSITE" id="PS50931">
    <property type="entry name" value="HTH_LYSR"/>
    <property type="match status" value="1"/>
</dbReference>
<keyword evidence="3" id="KW-0238">DNA-binding</keyword>
<protein>
    <submittedName>
        <fullName evidence="7">Transcriptional regulator ArgP</fullName>
    </submittedName>
</protein>
<dbReference type="SUPFAM" id="SSF46785">
    <property type="entry name" value="Winged helix' DNA-binding domain"/>
    <property type="match status" value="1"/>
</dbReference>